<reference evidence="2" key="1">
    <citation type="journal article" date="2009" name="Rice">
        <title>De Novo Next Generation Sequencing of Plant Genomes.</title>
        <authorList>
            <person name="Rounsley S."/>
            <person name="Marri P.R."/>
            <person name="Yu Y."/>
            <person name="He R."/>
            <person name="Sisneros N."/>
            <person name="Goicoechea J.L."/>
            <person name="Lee S.J."/>
            <person name="Angelova A."/>
            <person name="Kudrna D."/>
            <person name="Luo M."/>
            <person name="Affourtit J."/>
            <person name="Desany B."/>
            <person name="Knight J."/>
            <person name="Niazi F."/>
            <person name="Egholm M."/>
            <person name="Wing R.A."/>
        </authorList>
    </citation>
    <scope>NUCLEOTIDE SEQUENCE [LARGE SCALE GENOMIC DNA]</scope>
    <source>
        <strain evidence="2">cv. IRGC 105608</strain>
    </source>
</reference>
<accession>A0A0D3F309</accession>
<evidence type="ECO:0000313" key="3">
    <source>
        <dbReference type="Proteomes" id="UP000026960"/>
    </source>
</evidence>
<dbReference type="AlphaFoldDB" id="A0A0D3F309"/>
<protein>
    <submittedName>
        <fullName evidence="2">Uncharacterized protein</fullName>
    </submittedName>
</protein>
<keyword evidence="3" id="KW-1185">Reference proteome</keyword>
<evidence type="ECO:0000256" key="1">
    <source>
        <dbReference type="SAM" id="MobiDB-lite"/>
    </source>
</evidence>
<feature type="region of interest" description="Disordered" evidence="1">
    <location>
        <begin position="1"/>
        <end position="85"/>
    </location>
</feature>
<sequence>MPAAVDAWSEPRSATGRGGCGGGEGSARIPGGWQRVGGDPGDRPRIGGDPGDRPRVDGEAGKPPRVKGEPGAWSRIVREPGGRPRVVGELAGRQHVGESGGRHSIDGGVGAAHWEEKQQQIDLGMDVASFAAAALVLGVFA</sequence>
<dbReference type="PaxDb" id="65489-OBART02G10400.1"/>
<dbReference type="EnsemblPlants" id="OBART02G10400.1">
    <property type="protein sequence ID" value="OBART02G10400.1"/>
    <property type="gene ID" value="OBART02G10400"/>
</dbReference>
<name>A0A0D3F309_9ORYZ</name>
<dbReference type="Proteomes" id="UP000026960">
    <property type="component" value="Chromosome 2"/>
</dbReference>
<dbReference type="Gramene" id="OBART02G10400.1">
    <property type="protein sequence ID" value="OBART02G10400.1"/>
    <property type="gene ID" value="OBART02G10400"/>
</dbReference>
<reference evidence="2" key="2">
    <citation type="submission" date="2015-03" db="UniProtKB">
        <authorList>
            <consortium name="EnsemblPlants"/>
        </authorList>
    </citation>
    <scope>IDENTIFICATION</scope>
</reference>
<organism evidence="2">
    <name type="scientific">Oryza barthii</name>
    <dbReference type="NCBI Taxonomy" id="65489"/>
    <lineage>
        <taxon>Eukaryota</taxon>
        <taxon>Viridiplantae</taxon>
        <taxon>Streptophyta</taxon>
        <taxon>Embryophyta</taxon>
        <taxon>Tracheophyta</taxon>
        <taxon>Spermatophyta</taxon>
        <taxon>Magnoliopsida</taxon>
        <taxon>Liliopsida</taxon>
        <taxon>Poales</taxon>
        <taxon>Poaceae</taxon>
        <taxon>BOP clade</taxon>
        <taxon>Oryzoideae</taxon>
        <taxon>Oryzeae</taxon>
        <taxon>Oryzinae</taxon>
        <taxon>Oryza</taxon>
    </lineage>
</organism>
<dbReference type="HOGENOM" id="CLU_1828257_0_0_1"/>
<feature type="compositionally biased region" description="Basic and acidic residues" evidence="1">
    <location>
        <begin position="40"/>
        <end position="68"/>
    </location>
</feature>
<proteinExistence type="predicted"/>
<evidence type="ECO:0000313" key="2">
    <source>
        <dbReference type="EnsemblPlants" id="OBART02G10400.1"/>
    </source>
</evidence>
<feature type="compositionally biased region" description="Gly residues" evidence="1">
    <location>
        <begin position="16"/>
        <end position="25"/>
    </location>
</feature>